<dbReference type="Proteomes" id="UP000002313">
    <property type="component" value="Chromosome I"/>
</dbReference>
<proteinExistence type="inferred from homology"/>
<comment type="subunit">
    <text evidence="1">Component of the small nucleolar ribonucleoprotein particles containing H/ACA-type snoRNAs (H/ACA snoRNPs).</text>
</comment>
<keyword evidence="1" id="KW-0539">Nucleus</keyword>
<evidence type="ECO:0000256" key="1">
    <source>
        <dbReference type="RuleBase" id="RU364004"/>
    </source>
</evidence>
<evidence type="ECO:0000313" key="3">
    <source>
        <dbReference type="EMBL" id="ADM10992.1"/>
    </source>
</evidence>
<evidence type="ECO:0000256" key="2">
    <source>
        <dbReference type="SAM" id="MobiDB-lite"/>
    </source>
</evidence>
<feature type="compositionally biased region" description="Basic and acidic residues" evidence="2">
    <location>
        <begin position="100"/>
        <end position="136"/>
    </location>
</feature>
<keyword evidence="1" id="KW-0690">Ribosome biogenesis</keyword>
<keyword evidence="1" id="KW-0687">Ribonucleoprotein</keyword>
<dbReference type="GO" id="GO:0003723">
    <property type="term" value="F:RNA binding"/>
    <property type="evidence" value="ECO:0007669"/>
    <property type="project" value="UniProtKB-KW"/>
</dbReference>
<comment type="similarity">
    <text evidence="1">Belongs to the GAR1 family.</text>
</comment>
<organism evidence="3 4">
    <name type="scientific">Encephalitozoon intestinalis (strain ATCC 50506)</name>
    <name type="common">Microsporidian parasite</name>
    <name type="synonym">Septata intestinalis</name>
    <dbReference type="NCBI Taxonomy" id="876142"/>
    <lineage>
        <taxon>Eukaryota</taxon>
        <taxon>Fungi</taxon>
        <taxon>Fungi incertae sedis</taxon>
        <taxon>Microsporidia</taxon>
        <taxon>Unikaryonidae</taxon>
        <taxon>Encephalitozoon</taxon>
    </lineage>
</organism>
<dbReference type="GeneID" id="9698565"/>
<comment type="function">
    <text evidence="1">Required for ribosome biogenesis. Part of a complex which catalyzes pseudouridylation of rRNA. This involves the isomerization of uridine such that the ribose is subsequently attached to C5, instead of the normal N1. Pseudouridine ("psi") residues may serve to stabilize the conformation of rRNAs.</text>
</comment>
<name>E0S5K7_ENCIT</name>
<dbReference type="GO" id="GO:0006364">
    <property type="term" value="P:rRNA processing"/>
    <property type="evidence" value="ECO:0007669"/>
    <property type="project" value="UniProtKB-KW"/>
</dbReference>
<dbReference type="KEGG" id="ein:Eint_011300"/>
<evidence type="ECO:0000313" key="4">
    <source>
        <dbReference type="Proteomes" id="UP000002313"/>
    </source>
</evidence>
<accession>E0S5K7</accession>
<dbReference type="GO" id="GO:0005730">
    <property type="term" value="C:nucleolus"/>
    <property type="evidence" value="ECO:0007669"/>
    <property type="project" value="UniProtKB-SubCell"/>
</dbReference>
<dbReference type="InterPro" id="IPR038664">
    <property type="entry name" value="Gar1/Naf1_Cbf5-bd_sf"/>
</dbReference>
<dbReference type="OrthoDB" id="2187159at2759"/>
<reference evidence="3 4" key="2">
    <citation type="journal article" date="2012" name="Proc. Natl. Acad. Sci. U.S.A.">
        <title>Gain and loss of multiple functionally related, horizontally transferred genes in the reduced genomes of two microsporidian parasites.</title>
        <authorList>
            <person name="Pombert J.-F."/>
            <person name="Selman M."/>
            <person name="Burki F."/>
            <person name="Bardell F.T."/>
            <person name="Farinelli L."/>
            <person name="Solter L.F."/>
            <person name="Whitman D.W."/>
            <person name="Weiss L.M."/>
            <person name="Corradi N."/>
            <person name="Keeling P.J."/>
        </authorList>
    </citation>
    <scope>NUCLEOTIDE SEQUENCE [LARGE SCALE GENOMIC DNA]</scope>
    <source>
        <strain evidence="3 4">ATCC 50506</strain>
    </source>
</reference>
<dbReference type="VEuPathDB" id="MicrosporidiaDB:Eint_011300"/>
<keyword evidence="1" id="KW-0698">rRNA processing</keyword>
<gene>
    <name evidence="3" type="ORF">Eint_011300</name>
</gene>
<dbReference type="GO" id="GO:1990904">
    <property type="term" value="C:ribonucleoprotein complex"/>
    <property type="evidence" value="ECO:0007669"/>
    <property type="project" value="UniProtKB-KW"/>
</dbReference>
<dbReference type="AlphaFoldDB" id="E0S5K7"/>
<dbReference type="SUPFAM" id="SSF50447">
    <property type="entry name" value="Translation proteins"/>
    <property type="match status" value="1"/>
</dbReference>
<reference evidence="3 4" key="1">
    <citation type="journal article" date="2010" name="Nat. Commun.">
        <title>The complete sequence of the smallest known nuclear genome from the microsporidian Encephalitozoon intestinalis.</title>
        <authorList>
            <person name="Corradi N."/>
            <person name="Pombert J.-F."/>
            <person name="Farinelli L."/>
            <person name="Didier E.S."/>
            <person name="Keeling P.J."/>
        </authorList>
    </citation>
    <scope>NUCLEOTIDE SEQUENCE [LARGE SCALE GENOMIC DNA]</scope>
    <source>
        <strain evidence="3 4">ATCC 50506</strain>
    </source>
</reference>
<dbReference type="Gene3D" id="2.40.10.230">
    <property type="entry name" value="Probable tRNA pseudouridine synthase domain"/>
    <property type="match status" value="1"/>
</dbReference>
<feature type="region of interest" description="Disordered" evidence="2">
    <location>
        <begin position="100"/>
        <end position="180"/>
    </location>
</feature>
<keyword evidence="1" id="KW-0694">RNA-binding</keyword>
<dbReference type="GO" id="GO:0001522">
    <property type="term" value="P:pseudouridine synthesis"/>
    <property type="evidence" value="ECO:0007669"/>
    <property type="project" value="InterPro"/>
</dbReference>
<dbReference type="InterPro" id="IPR007504">
    <property type="entry name" value="H/ACA_rnp_Gar1/Naf1"/>
</dbReference>
<keyword evidence="4" id="KW-1185">Reference proteome</keyword>
<comment type="subcellular location">
    <subcellularLocation>
        <location evidence="1">Nucleus</location>
        <location evidence="1">Nucleolus</location>
    </subcellularLocation>
</comment>
<dbReference type="HOGENOM" id="CLU_122030_0_0_1"/>
<dbReference type="Pfam" id="PF04410">
    <property type="entry name" value="Gar1"/>
    <property type="match status" value="1"/>
</dbReference>
<dbReference type="RefSeq" id="XP_003072352.1">
    <property type="nucleotide sequence ID" value="XM_003072306.1"/>
</dbReference>
<dbReference type="InterPro" id="IPR009000">
    <property type="entry name" value="Transl_B-barrel_sf"/>
</dbReference>
<protein>
    <recommendedName>
        <fullName evidence="1">H/ACA ribonucleoprotein complex subunit</fullName>
    </recommendedName>
</protein>
<feature type="compositionally biased region" description="Basic and acidic residues" evidence="2">
    <location>
        <begin position="160"/>
        <end position="180"/>
    </location>
</feature>
<sequence length="180" mass="20594">MARDFKNRRTQRSTETMELGKVLYMCQGQLVIKLTAKDIPYPNSPVLNSSSKIIGKVDEILGRIDDVHATIKMENPCNSGNEGETVFCYADKLIPKKRFLPREEVEKKKEEMDRTKPKRSQGLEKNKPRTFRDRPSLHNKKPGSNWGGKQSGWNKSGRKGNFEKNARSKKPDSNKSKRGD</sequence>
<dbReference type="EMBL" id="CP001942">
    <property type="protein sequence ID" value="ADM10992.1"/>
    <property type="molecule type" value="Genomic_DNA"/>
</dbReference>